<proteinExistence type="predicted"/>
<dbReference type="InterPro" id="IPR046601">
    <property type="entry name" value="DUF6660"/>
</dbReference>
<gene>
    <name evidence="2" type="ORF">FNT36_24295</name>
</gene>
<dbReference type="OrthoDB" id="997115at2"/>
<evidence type="ECO:0000313" key="3">
    <source>
        <dbReference type="Proteomes" id="UP000317624"/>
    </source>
</evidence>
<name>A0A558BKD9_9BACT</name>
<dbReference type="RefSeq" id="WP_144853167.1">
    <property type="nucleotide sequence ID" value="NZ_VMRJ01000008.1"/>
</dbReference>
<dbReference type="PROSITE" id="PS51257">
    <property type="entry name" value="PROKAR_LIPOPROTEIN"/>
    <property type="match status" value="1"/>
</dbReference>
<feature type="chain" id="PRO_5035276670" description="DUF2946 domain-containing protein" evidence="1">
    <location>
        <begin position="17"/>
        <end position="110"/>
    </location>
</feature>
<dbReference type="Proteomes" id="UP000317624">
    <property type="component" value="Unassembled WGS sequence"/>
</dbReference>
<comment type="caution">
    <text evidence="2">The sequence shown here is derived from an EMBL/GenBank/DDBJ whole genome shotgun (WGS) entry which is preliminary data.</text>
</comment>
<evidence type="ECO:0000313" key="2">
    <source>
        <dbReference type="EMBL" id="TVT36991.1"/>
    </source>
</evidence>
<feature type="signal peptide" evidence="1">
    <location>
        <begin position="1"/>
        <end position="16"/>
    </location>
</feature>
<protein>
    <recommendedName>
        <fullName evidence="4">DUF2946 domain-containing protein</fullName>
    </recommendedName>
</protein>
<evidence type="ECO:0000256" key="1">
    <source>
        <dbReference type="SAM" id="SignalP"/>
    </source>
</evidence>
<dbReference type="EMBL" id="VMRJ01000008">
    <property type="protein sequence ID" value="TVT36991.1"/>
    <property type="molecule type" value="Genomic_DNA"/>
</dbReference>
<reference evidence="2 3" key="1">
    <citation type="submission" date="2019-07" db="EMBL/GenBank/DDBJ databases">
        <title>Hymenobacter sp. straun FUR1 Genome sequencing and assembly.</title>
        <authorList>
            <person name="Chhetri G."/>
        </authorList>
    </citation>
    <scope>NUCLEOTIDE SEQUENCE [LARGE SCALE GENOMIC DNA]</scope>
    <source>
        <strain evidence="2 3">Fur1</strain>
    </source>
</reference>
<keyword evidence="3" id="KW-1185">Reference proteome</keyword>
<dbReference type="Pfam" id="PF20365">
    <property type="entry name" value="DUF6660"/>
    <property type="match status" value="1"/>
</dbReference>
<evidence type="ECO:0008006" key="4">
    <source>
        <dbReference type="Google" id="ProtNLM"/>
    </source>
</evidence>
<organism evidence="2 3">
    <name type="scientific">Hymenobacter setariae</name>
    <dbReference type="NCBI Taxonomy" id="2594794"/>
    <lineage>
        <taxon>Bacteria</taxon>
        <taxon>Pseudomonadati</taxon>
        <taxon>Bacteroidota</taxon>
        <taxon>Cytophagia</taxon>
        <taxon>Cytophagales</taxon>
        <taxon>Hymenobacteraceae</taxon>
        <taxon>Hymenobacter</taxon>
    </lineage>
</organism>
<sequence length="110" mass="11594">MRVLALLFALYFSVLGCLPCSDVEPSATLVQGTIVRAAHHDGGTSQGGIDWCSPLCQCHCCAGFAMPAVPALAFIARPVAPYSAQRFSVRNVPAVQTRAPVTPWQPPQGA</sequence>
<accession>A0A558BKD9</accession>
<keyword evidence="1" id="KW-0732">Signal</keyword>
<dbReference type="AlphaFoldDB" id="A0A558BKD9"/>